<evidence type="ECO:0000313" key="5">
    <source>
        <dbReference type="EMBL" id="SER68935.1"/>
    </source>
</evidence>
<dbReference type="AlphaFoldDB" id="A0A1H9R8S5"/>
<dbReference type="InterPro" id="IPR005398">
    <property type="entry name" value="Tubby_N"/>
</dbReference>
<feature type="compositionally biased region" description="Low complexity" evidence="3">
    <location>
        <begin position="454"/>
        <end position="468"/>
    </location>
</feature>
<feature type="transmembrane region" description="Helical" evidence="4">
    <location>
        <begin position="69"/>
        <end position="91"/>
    </location>
</feature>
<organism evidence="5 6">
    <name type="scientific">Propionibacterium cyclohexanicum</name>
    <dbReference type="NCBI Taxonomy" id="64702"/>
    <lineage>
        <taxon>Bacteria</taxon>
        <taxon>Bacillati</taxon>
        <taxon>Actinomycetota</taxon>
        <taxon>Actinomycetes</taxon>
        <taxon>Propionibacteriales</taxon>
        <taxon>Propionibacteriaceae</taxon>
        <taxon>Propionibacterium</taxon>
    </lineage>
</organism>
<feature type="compositionally biased region" description="Polar residues" evidence="3">
    <location>
        <begin position="432"/>
        <end position="441"/>
    </location>
</feature>
<dbReference type="EMBL" id="FOGZ01000006">
    <property type="protein sequence ID" value="SER68935.1"/>
    <property type="molecule type" value="Genomic_DNA"/>
</dbReference>
<dbReference type="GO" id="GO:0005737">
    <property type="term" value="C:cytoplasm"/>
    <property type="evidence" value="ECO:0007669"/>
    <property type="project" value="UniProtKB-SubCell"/>
</dbReference>
<protein>
    <recommendedName>
        <fullName evidence="7">Conjugal transfer protein TrbL</fullName>
    </recommendedName>
</protein>
<evidence type="ECO:0000256" key="4">
    <source>
        <dbReference type="SAM" id="Phobius"/>
    </source>
</evidence>
<dbReference type="OrthoDB" id="5181663at2"/>
<reference evidence="5 6" key="1">
    <citation type="submission" date="2016-10" db="EMBL/GenBank/DDBJ databases">
        <authorList>
            <person name="de Groot N.N."/>
        </authorList>
    </citation>
    <scope>NUCLEOTIDE SEQUENCE [LARGE SCALE GENOMIC DNA]</scope>
    <source>
        <strain evidence="5 6">DSM 16859</strain>
    </source>
</reference>
<sequence>MGVCDVPVISNVCDVAGEAAATLVSAPFEWLAAAMGEAASWLFKAVWTVFDTTTLVDVARPEYVKVYNLIFGIGATLMLLFFLLQLITGLIHRDPGALTRAALGLARSVLCSFLVITLVGLALQITDQLSTGIIQAAGETTASMGDKIAALVAGLGGLTMASPGVGAILIIFLAGLAIASSAIVWLSLLIRKALLLVAVVLAPLAFSGSSWDAAKGWIGKWAMFVLALILSKLVLVVIFLVAVTQVSAPISTDLASVSDPLAGIVLMALAGFSPYMVYRFLSFVGVDLYNQMGAEQDAKSALNRPLPIPATGSGDGPKKILDGSASNSGDGGNGGSSPAAPAPSAPSSGGQGAAASGGAGASAGTGASSGAASSGAGASGGAAATGSGAGASSGAAAGGAAVAAPVAGAVVVAKEAATAGPKAAGKLAGQAEQTADAANQTGSTPPPASPPSNAPTRAPSAAPSSSAPPSAPSTPPSSSGSPSASRGSEPPPPTPPVPRTPPSKE</sequence>
<evidence type="ECO:0000256" key="1">
    <source>
        <dbReference type="ARBA" id="ARBA00004496"/>
    </source>
</evidence>
<dbReference type="RefSeq" id="WP_024463534.1">
    <property type="nucleotide sequence ID" value="NZ_FOGZ01000006.1"/>
</dbReference>
<feature type="compositionally biased region" description="Low complexity" evidence="3">
    <location>
        <begin position="364"/>
        <end position="402"/>
    </location>
</feature>
<feature type="region of interest" description="Disordered" evidence="3">
    <location>
        <begin position="416"/>
        <end position="505"/>
    </location>
</feature>
<evidence type="ECO:0008006" key="7">
    <source>
        <dbReference type="Google" id="ProtNLM"/>
    </source>
</evidence>
<dbReference type="STRING" id="64702.SAMN05443377_10647"/>
<feature type="transmembrane region" description="Helical" evidence="4">
    <location>
        <begin position="193"/>
        <end position="211"/>
    </location>
</feature>
<feature type="transmembrane region" description="Helical" evidence="4">
    <location>
        <begin position="103"/>
        <end position="123"/>
    </location>
</feature>
<keyword evidence="4" id="KW-1133">Transmembrane helix</keyword>
<feature type="compositionally biased region" description="Gly residues" evidence="3">
    <location>
        <begin position="349"/>
        <end position="363"/>
    </location>
</feature>
<keyword evidence="2" id="KW-0963">Cytoplasm</keyword>
<keyword evidence="6" id="KW-1185">Reference proteome</keyword>
<evidence type="ECO:0000313" key="6">
    <source>
        <dbReference type="Proteomes" id="UP000198815"/>
    </source>
</evidence>
<feature type="compositionally biased region" description="Pro residues" evidence="3">
    <location>
        <begin position="489"/>
        <end position="505"/>
    </location>
</feature>
<feature type="region of interest" description="Disordered" evidence="3">
    <location>
        <begin position="303"/>
        <end position="402"/>
    </location>
</feature>
<feature type="transmembrane region" description="Helical" evidence="4">
    <location>
        <begin position="223"/>
        <end position="248"/>
    </location>
</feature>
<dbReference type="PRINTS" id="PR01574">
    <property type="entry name" value="TUBBYPROTEIN"/>
</dbReference>
<keyword evidence="4" id="KW-0812">Transmembrane</keyword>
<evidence type="ECO:0000256" key="3">
    <source>
        <dbReference type="SAM" id="MobiDB-lite"/>
    </source>
</evidence>
<evidence type="ECO:0000256" key="2">
    <source>
        <dbReference type="ARBA" id="ARBA00022490"/>
    </source>
</evidence>
<keyword evidence="4" id="KW-0472">Membrane</keyword>
<feature type="compositionally biased region" description="Pro residues" evidence="3">
    <location>
        <begin position="444"/>
        <end position="453"/>
    </location>
</feature>
<accession>A0A1H9R8S5</accession>
<comment type="subcellular location">
    <subcellularLocation>
        <location evidence="1">Cytoplasm</location>
    </subcellularLocation>
</comment>
<feature type="compositionally biased region" description="Low complexity" evidence="3">
    <location>
        <begin position="476"/>
        <end position="488"/>
    </location>
</feature>
<feature type="compositionally biased region" description="Low complexity" evidence="3">
    <location>
        <begin position="416"/>
        <end position="431"/>
    </location>
</feature>
<feature type="transmembrane region" description="Helical" evidence="4">
    <location>
        <begin position="165"/>
        <end position="186"/>
    </location>
</feature>
<name>A0A1H9R8S5_9ACTN</name>
<feature type="transmembrane region" description="Helical" evidence="4">
    <location>
        <begin position="260"/>
        <end position="281"/>
    </location>
</feature>
<proteinExistence type="predicted"/>
<dbReference type="Proteomes" id="UP000198815">
    <property type="component" value="Unassembled WGS sequence"/>
</dbReference>
<gene>
    <name evidence="5" type="ORF">SAMN05443377_10647</name>
</gene>